<dbReference type="Proteomes" id="UP000470520">
    <property type="component" value="Unassembled WGS sequence"/>
</dbReference>
<dbReference type="EMBL" id="JAAGMR010000117">
    <property type="protein sequence ID" value="NEB91950.1"/>
    <property type="molecule type" value="Genomic_DNA"/>
</dbReference>
<evidence type="ECO:0008006" key="3">
    <source>
        <dbReference type="Google" id="ProtNLM"/>
    </source>
</evidence>
<organism evidence="1 2">
    <name type="scientific">Streptomyces bauhiniae</name>
    <dbReference type="NCBI Taxonomy" id="2340725"/>
    <lineage>
        <taxon>Bacteria</taxon>
        <taxon>Bacillati</taxon>
        <taxon>Actinomycetota</taxon>
        <taxon>Actinomycetes</taxon>
        <taxon>Kitasatosporales</taxon>
        <taxon>Streptomycetaceae</taxon>
        <taxon>Streptomyces</taxon>
    </lineage>
</organism>
<dbReference type="RefSeq" id="WP_164187792.1">
    <property type="nucleotide sequence ID" value="NZ_JAAGMR010000117.1"/>
</dbReference>
<dbReference type="AlphaFoldDB" id="A0A7K3QQA4"/>
<proteinExistence type="predicted"/>
<evidence type="ECO:0000313" key="1">
    <source>
        <dbReference type="EMBL" id="NEB91950.1"/>
    </source>
</evidence>
<comment type="caution">
    <text evidence="1">The sequence shown here is derived from an EMBL/GenBank/DDBJ whole genome shotgun (WGS) entry which is preliminary data.</text>
</comment>
<reference evidence="1 2" key="1">
    <citation type="submission" date="2020-01" db="EMBL/GenBank/DDBJ databases">
        <title>Insect and environment-associated Actinomycetes.</title>
        <authorList>
            <person name="Currrie C."/>
            <person name="Chevrette M."/>
            <person name="Carlson C."/>
            <person name="Stubbendieck R."/>
            <person name="Wendt-Pienkowski E."/>
        </authorList>
    </citation>
    <scope>NUCLEOTIDE SEQUENCE [LARGE SCALE GENOMIC DNA]</scope>
    <source>
        <strain evidence="1 2">SID7754</strain>
    </source>
</reference>
<sequence length="134" mass="14893">MRKSKTFTKLRATAAIVFLGAGVAVLPTTDATAVSGCWYSGSHWWCNNSYGAPLYRWEGPDGTNKTLVGHMYSTTSWFIERSDCTSGLYANGESTPHPYRWIWTKADNGQWGWMSDKDISNETNPLPDAGPCEM</sequence>
<evidence type="ECO:0000313" key="2">
    <source>
        <dbReference type="Proteomes" id="UP000470520"/>
    </source>
</evidence>
<accession>A0A7K3QQA4</accession>
<name>A0A7K3QQA4_9ACTN</name>
<gene>
    <name evidence="1" type="ORF">G3I21_09490</name>
</gene>
<protein>
    <recommendedName>
        <fullName evidence="3">Peptidase inhibitor family I36 protein</fullName>
    </recommendedName>
</protein>